<keyword evidence="2" id="KW-1133">Transmembrane helix</keyword>
<feature type="transmembrane region" description="Helical" evidence="2">
    <location>
        <begin position="333"/>
        <end position="358"/>
    </location>
</feature>
<evidence type="ECO:0000256" key="2">
    <source>
        <dbReference type="SAM" id="Phobius"/>
    </source>
</evidence>
<evidence type="ECO:0008006" key="5">
    <source>
        <dbReference type="Google" id="ProtNLM"/>
    </source>
</evidence>
<dbReference type="PANTHER" id="PTHR32309">
    <property type="entry name" value="TYROSINE-PROTEIN KINASE"/>
    <property type="match status" value="1"/>
</dbReference>
<dbReference type="RefSeq" id="WP_377094002.1">
    <property type="nucleotide sequence ID" value="NZ_JBHSJM010000001.1"/>
</dbReference>
<dbReference type="EMBL" id="JBHUJC010000041">
    <property type="protein sequence ID" value="MFD2277213.1"/>
    <property type="molecule type" value="Genomic_DNA"/>
</dbReference>
<sequence length="361" mass="40991">MSERKNTPLLAILLLCVCAIPVIYLYAFAQDRYVSESQFSVVVEESSNAEASVGILAMIGGSHTGTLDTQAAIGFIHSADLLLEAEKEFNLLEHYSSPEKDYLFRLNKDSTIEERLDYYRKRIIAHYNQATGLIHLTVESFSADLSYKLSQNILEKTEKFINDLNKEIAMRRLDFAQAEVQRAHENIKEQEKALLSFQNEHKIIQPEAIIQAKLAAIQTLRLERINREIELTTLKTSSPNSPNIHTQETAIKQLDAIIAEQVEELSGADQQKLNQLLSQHKELTLNLEFATNLRKGAELILEKTRAETISTSRFFSVIQNPYLSDDYKNPKRLYLSITAICVLLLTVYVVKAIIASIYDRV</sequence>
<reference evidence="4" key="1">
    <citation type="journal article" date="2019" name="Int. J. Syst. Evol. Microbiol.">
        <title>The Global Catalogue of Microorganisms (GCM) 10K type strain sequencing project: providing services to taxonomists for standard genome sequencing and annotation.</title>
        <authorList>
            <consortium name="The Broad Institute Genomics Platform"/>
            <consortium name="The Broad Institute Genome Sequencing Center for Infectious Disease"/>
            <person name="Wu L."/>
            <person name="Ma J."/>
        </authorList>
    </citation>
    <scope>NUCLEOTIDE SEQUENCE [LARGE SCALE GENOMIC DNA]</scope>
    <source>
        <strain evidence="4">JCM 16545</strain>
    </source>
</reference>
<comment type="caution">
    <text evidence="3">The sequence shown here is derived from an EMBL/GenBank/DDBJ whole genome shotgun (WGS) entry which is preliminary data.</text>
</comment>
<keyword evidence="2" id="KW-0812">Transmembrane</keyword>
<feature type="coiled-coil region" evidence="1">
    <location>
        <begin position="166"/>
        <end position="200"/>
    </location>
</feature>
<keyword evidence="1" id="KW-0175">Coiled coil</keyword>
<name>A0ABW5E590_9BACT</name>
<keyword evidence="4" id="KW-1185">Reference proteome</keyword>
<keyword evidence="2" id="KW-0472">Membrane</keyword>
<organism evidence="3 4">
    <name type="scientific">Rubritalea spongiae</name>
    <dbReference type="NCBI Taxonomy" id="430797"/>
    <lineage>
        <taxon>Bacteria</taxon>
        <taxon>Pseudomonadati</taxon>
        <taxon>Verrucomicrobiota</taxon>
        <taxon>Verrucomicrobiia</taxon>
        <taxon>Verrucomicrobiales</taxon>
        <taxon>Rubritaleaceae</taxon>
        <taxon>Rubritalea</taxon>
    </lineage>
</organism>
<protein>
    <recommendedName>
        <fullName evidence="5">Capsule biosynthesis protein</fullName>
    </recommendedName>
</protein>
<evidence type="ECO:0000313" key="4">
    <source>
        <dbReference type="Proteomes" id="UP001597297"/>
    </source>
</evidence>
<evidence type="ECO:0000313" key="3">
    <source>
        <dbReference type="EMBL" id="MFD2277213.1"/>
    </source>
</evidence>
<dbReference type="Proteomes" id="UP001597297">
    <property type="component" value="Unassembled WGS sequence"/>
</dbReference>
<dbReference type="InterPro" id="IPR050445">
    <property type="entry name" value="Bact_polysacc_biosynth/exp"/>
</dbReference>
<evidence type="ECO:0000256" key="1">
    <source>
        <dbReference type="SAM" id="Coils"/>
    </source>
</evidence>
<proteinExistence type="predicted"/>
<dbReference type="PANTHER" id="PTHR32309:SF13">
    <property type="entry name" value="FERRIC ENTEROBACTIN TRANSPORT PROTEIN FEPE"/>
    <property type="match status" value="1"/>
</dbReference>
<accession>A0ABW5E590</accession>
<gene>
    <name evidence="3" type="ORF">ACFSQZ_12095</name>
</gene>